<gene>
    <name evidence="6" type="ORF">REIFOR_02378</name>
</gene>
<evidence type="ECO:0000259" key="5">
    <source>
        <dbReference type="SMART" id="SM00642"/>
    </source>
</evidence>
<dbReference type="OrthoDB" id="9805159at2"/>
<feature type="active site" description="Proton donor" evidence="3">
    <location>
        <position position="363"/>
    </location>
</feature>
<dbReference type="RefSeq" id="WP_100257758.1">
    <property type="nucleotide sequence ID" value="NZ_CP011797.1"/>
</dbReference>
<dbReference type="InterPro" id="IPR006047">
    <property type="entry name" value="GH13_cat_dom"/>
</dbReference>
<evidence type="ECO:0000256" key="1">
    <source>
        <dbReference type="ARBA" id="ARBA00022801"/>
    </source>
</evidence>
<organism evidence="6 7">
    <name type="scientific">Reinekea forsetii</name>
    <dbReference type="NCBI Taxonomy" id="1336806"/>
    <lineage>
        <taxon>Bacteria</taxon>
        <taxon>Pseudomonadati</taxon>
        <taxon>Pseudomonadota</taxon>
        <taxon>Gammaproteobacteria</taxon>
        <taxon>Oceanospirillales</taxon>
        <taxon>Saccharospirillaceae</taxon>
        <taxon>Reinekea</taxon>
    </lineage>
</organism>
<dbReference type="CDD" id="cd11338">
    <property type="entry name" value="AmyAc_CMD"/>
    <property type="match status" value="1"/>
</dbReference>
<dbReference type="SUPFAM" id="SSF51445">
    <property type="entry name" value="(Trans)glycosidases"/>
    <property type="match status" value="1"/>
</dbReference>
<evidence type="ECO:0000256" key="2">
    <source>
        <dbReference type="ARBA" id="ARBA00023295"/>
    </source>
</evidence>
<feature type="domain" description="Glycosyl hydrolase family 13 catalytic" evidence="5">
    <location>
        <begin position="125"/>
        <end position="511"/>
    </location>
</feature>
<dbReference type="PANTHER" id="PTHR10357:SF210">
    <property type="entry name" value="MALTODEXTRIN GLUCOSIDASE"/>
    <property type="match status" value="1"/>
</dbReference>
<dbReference type="SUPFAM" id="SSF81296">
    <property type="entry name" value="E set domains"/>
    <property type="match status" value="1"/>
</dbReference>
<dbReference type="AlphaFoldDB" id="A0A2K8KS20"/>
<dbReference type="Proteomes" id="UP000229757">
    <property type="component" value="Chromosome"/>
</dbReference>
<dbReference type="EMBL" id="CP011797">
    <property type="protein sequence ID" value="ATX77503.1"/>
    <property type="molecule type" value="Genomic_DNA"/>
</dbReference>
<protein>
    <submittedName>
        <fullName evidence="6">Maltodextrin glucosidase, CBM34, GH13 family</fullName>
        <ecNumber evidence="6">3.2.1.20</ecNumber>
    </submittedName>
</protein>
<dbReference type="InterPro" id="IPR017853">
    <property type="entry name" value="GH"/>
</dbReference>
<evidence type="ECO:0000256" key="3">
    <source>
        <dbReference type="PIRSR" id="PIRSR036918-50"/>
    </source>
</evidence>
<reference evidence="6 7" key="1">
    <citation type="journal article" date="2017" name="Environ. Microbiol.">
        <title>Genomic and physiological analyses of 'Reinekea forsetii' reveal a versatile opportunistic lifestyle during spring algae blooms.</title>
        <authorList>
            <person name="Avci B."/>
            <person name="Hahnke R.L."/>
            <person name="Chafee M."/>
            <person name="Fischer T."/>
            <person name="Gruber-Vodicka H."/>
            <person name="Tegetmeyer H.E."/>
            <person name="Harder J."/>
            <person name="Fuchs B.M."/>
            <person name="Amann R.I."/>
            <person name="Teeling H."/>
        </authorList>
    </citation>
    <scope>NUCLEOTIDE SEQUENCE [LARGE SCALE GENOMIC DNA]</scope>
    <source>
        <strain evidence="6 7">Hel1_31_D35</strain>
    </source>
</reference>
<dbReference type="Gene3D" id="3.20.20.80">
    <property type="entry name" value="Glycosidases"/>
    <property type="match status" value="1"/>
</dbReference>
<dbReference type="CDD" id="cd02857">
    <property type="entry name" value="E_set_CDase_PDE_N"/>
    <property type="match status" value="1"/>
</dbReference>
<dbReference type="InterPro" id="IPR014756">
    <property type="entry name" value="Ig_E-set"/>
</dbReference>
<dbReference type="SMART" id="SM00642">
    <property type="entry name" value="Aamy"/>
    <property type="match status" value="1"/>
</dbReference>
<dbReference type="Gene3D" id="2.60.40.1180">
    <property type="entry name" value="Golgi alpha-mannosidase II"/>
    <property type="match status" value="1"/>
</dbReference>
<dbReference type="Pfam" id="PF00128">
    <property type="entry name" value="Alpha-amylase"/>
    <property type="match status" value="1"/>
</dbReference>
<proteinExistence type="predicted"/>
<dbReference type="EC" id="3.2.1.20" evidence="6"/>
<dbReference type="InterPro" id="IPR017069">
    <property type="entry name" value="MalZ"/>
</dbReference>
<evidence type="ECO:0000313" key="6">
    <source>
        <dbReference type="EMBL" id="ATX77503.1"/>
    </source>
</evidence>
<accession>A0A2K8KS20</accession>
<evidence type="ECO:0000256" key="4">
    <source>
        <dbReference type="PIRSR" id="PIRSR036918-51"/>
    </source>
</evidence>
<dbReference type="GO" id="GO:0005737">
    <property type="term" value="C:cytoplasm"/>
    <property type="evidence" value="ECO:0007669"/>
    <property type="project" value="InterPro"/>
</dbReference>
<name>A0A2K8KS20_9GAMM</name>
<dbReference type="PIRSF" id="PIRSF036918">
    <property type="entry name" value="Maltodextrin_glucosidase"/>
    <property type="match status" value="1"/>
</dbReference>
<dbReference type="KEGG" id="rfo:REIFOR_02378"/>
<dbReference type="PANTHER" id="PTHR10357">
    <property type="entry name" value="ALPHA-AMYLASE FAMILY MEMBER"/>
    <property type="match status" value="1"/>
</dbReference>
<keyword evidence="1 6" id="KW-0378">Hydrolase</keyword>
<dbReference type="InterPro" id="IPR004185">
    <property type="entry name" value="Glyco_hydro_13_lg-like_dom"/>
</dbReference>
<evidence type="ECO:0000313" key="7">
    <source>
        <dbReference type="Proteomes" id="UP000229757"/>
    </source>
</evidence>
<keyword evidence="7" id="KW-1185">Reference proteome</keyword>
<dbReference type="GO" id="GO:0005975">
    <property type="term" value="P:carbohydrate metabolic process"/>
    <property type="evidence" value="ECO:0007669"/>
    <property type="project" value="InterPro"/>
</dbReference>
<feature type="site" description="Transition state stabilizer" evidence="4">
    <location>
        <position position="438"/>
    </location>
</feature>
<sequence>MSLLAFHDAIPGYLEDRDDQLWVRLAVYGLQPDALYVRIEPDNEEYLVPMVADGHQGTWHFYTALIDKSQHIEQTEYLFKLVWSQGSSWLGAAGVEPHMPRNIHMYRYSHDRRLPTWSGAQVFYQVFPERFAQGDAHLKPQPGEYRYLNRTDIVIKQWGDEPDPRTGGFEFFGGDLIGVYNKLDYLQQRLGVTALYLNPVFESQSSHKYDTVDYFNVDPHFGGNRALQQLIEGIHLRGMRVVLDAVINHTSALHPWFQAALAGDARQRAKYVFGVDNEYASWKNHHSLPTLDFANADVQADMITGPDSVIRHWLQAPYNIDGWRMDVIHMIGEGPGAKNNAHYVRTLRAVIKAENSEALLLGEHFFEASSWLQGDQEDCAMNYFGFGHPVRAFLAGLDIAHHPIELSATQFARWLREARARISFDHQLLQFNQLDSHDTPRFLTMVQNDRALLQVAIGFLMTYIGTPCLYYGTEIGLVGAQDPDCRRCFPWDERQWDNELLDFCQRWIGYRKAFTALSAGALIDLYAEQDAMVFARISDHEQCLIVLNRGAACELQFELNLPGSDAPWQRVDADGDLQMIGLDCQVGAPDKSLQLWSRQISANDSVAART</sequence>
<feature type="active site" description="Nucleophile" evidence="3">
    <location>
        <position position="326"/>
    </location>
</feature>
<dbReference type="NCBIfam" id="NF008051">
    <property type="entry name" value="PRK10785.1"/>
    <property type="match status" value="1"/>
</dbReference>
<keyword evidence="2 6" id="KW-0326">Glycosidase</keyword>
<dbReference type="GO" id="GO:0004558">
    <property type="term" value="F:alpha-1,4-glucosidase activity"/>
    <property type="evidence" value="ECO:0007669"/>
    <property type="project" value="UniProtKB-EC"/>
</dbReference>
<dbReference type="InterPro" id="IPR013780">
    <property type="entry name" value="Glyco_hydro_b"/>
</dbReference>